<evidence type="ECO:0000256" key="2">
    <source>
        <dbReference type="SAM" id="MobiDB-lite"/>
    </source>
</evidence>
<dbReference type="EMBL" id="JAACNO010000644">
    <property type="protein sequence ID" value="KAF4146169.1"/>
    <property type="molecule type" value="Genomic_DNA"/>
</dbReference>
<sequence length="242" mass="26537">MKMSEADQNWLHNSRTGIEAYGKVYHSSVFEQQAPWRAIITAYFGVVLGRTVYTSPYVHFVFGRSLCAPSVLHYLQNGRQMAHEARASYVGKLTVMPAATPTFLAFDAFAAGQSLQRTAQKTDRSSESKRKLNKGRGNRKRLTSRLNAAPTASAEIERVTATRDGRGDEAIDAEDDGPAFDAFFASQLSAATVKMCPQYRCGQCGETGHNAKRCTNVNQEREEAGVPIKPGTYLVGSCPFAI</sequence>
<evidence type="ECO:0000313" key="5">
    <source>
        <dbReference type="Proteomes" id="UP000704712"/>
    </source>
</evidence>
<evidence type="ECO:0000259" key="3">
    <source>
        <dbReference type="PROSITE" id="PS50158"/>
    </source>
</evidence>
<keyword evidence="1" id="KW-0479">Metal-binding</keyword>
<dbReference type="GO" id="GO:0003676">
    <property type="term" value="F:nucleic acid binding"/>
    <property type="evidence" value="ECO:0007669"/>
    <property type="project" value="InterPro"/>
</dbReference>
<feature type="domain" description="CCHC-type" evidence="3">
    <location>
        <begin position="200"/>
        <end position="216"/>
    </location>
</feature>
<dbReference type="PROSITE" id="PS50158">
    <property type="entry name" value="ZF_CCHC"/>
    <property type="match status" value="1"/>
</dbReference>
<organism evidence="4 5">
    <name type="scientific">Phytophthora infestans</name>
    <name type="common">Potato late blight agent</name>
    <name type="synonym">Botrytis infestans</name>
    <dbReference type="NCBI Taxonomy" id="4787"/>
    <lineage>
        <taxon>Eukaryota</taxon>
        <taxon>Sar</taxon>
        <taxon>Stramenopiles</taxon>
        <taxon>Oomycota</taxon>
        <taxon>Peronosporomycetes</taxon>
        <taxon>Peronosporales</taxon>
        <taxon>Peronosporaceae</taxon>
        <taxon>Phytophthora</taxon>
    </lineage>
</organism>
<accession>A0A8S9V4Q2</accession>
<gene>
    <name evidence="4" type="ORF">GN958_ATG04644</name>
</gene>
<comment type="caution">
    <text evidence="4">The sequence shown here is derived from an EMBL/GenBank/DDBJ whole genome shotgun (WGS) entry which is preliminary data.</text>
</comment>
<evidence type="ECO:0000313" key="4">
    <source>
        <dbReference type="EMBL" id="KAF4146169.1"/>
    </source>
</evidence>
<keyword evidence="1" id="KW-0862">Zinc</keyword>
<dbReference type="Proteomes" id="UP000704712">
    <property type="component" value="Unassembled WGS sequence"/>
</dbReference>
<dbReference type="GO" id="GO:0008270">
    <property type="term" value="F:zinc ion binding"/>
    <property type="evidence" value="ECO:0007669"/>
    <property type="project" value="UniProtKB-KW"/>
</dbReference>
<feature type="region of interest" description="Disordered" evidence="2">
    <location>
        <begin position="117"/>
        <end position="153"/>
    </location>
</feature>
<name>A0A8S9V4Q2_PHYIN</name>
<protein>
    <recommendedName>
        <fullName evidence="3">CCHC-type domain-containing protein</fullName>
    </recommendedName>
</protein>
<evidence type="ECO:0000256" key="1">
    <source>
        <dbReference type="PROSITE-ProRule" id="PRU00047"/>
    </source>
</evidence>
<dbReference type="InterPro" id="IPR001878">
    <property type="entry name" value="Znf_CCHC"/>
</dbReference>
<proteinExistence type="predicted"/>
<dbReference type="AlphaFoldDB" id="A0A8S9V4Q2"/>
<reference evidence="4" key="1">
    <citation type="submission" date="2020-03" db="EMBL/GenBank/DDBJ databases">
        <title>Hybrid Assembly of Korean Phytophthora infestans isolates.</title>
        <authorList>
            <person name="Prokchorchik M."/>
            <person name="Lee Y."/>
            <person name="Seo J."/>
            <person name="Cho J.-H."/>
            <person name="Park Y.-E."/>
            <person name="Jang D.-C."/>
            <person name="Im J.-S."/>
            <person name="Choi J.-G."/>
            <person name="Park H.-J."/>
            <person name="Lee G.-B."/>
            <person name="Lee Y.-G."/>
            <person name="Hong S.-Y."/>
            <person name="Cho K."/>
            <person name="Sohn K.H."/>
        </authorList>
    </citation>
    <scope>NUCLEOTIDE SEQUENCE</scope>
    <source>
        <strain evidence="4">KR_2_A2</strain>
    </source>
</reference>
<keyword evidence="1" id="KW-0863">Zinc-finger</keyword>
<feature type="compositionally biased region" description="Basic and acidic residues" evidence="2">
    <location>
        <begin position="120"/>
        <end position="130"/>
    </location>
</feature>
<feature type="compositionally biased region" description="Basic residues" evidence="2">
    <location>
        <begin position="131"/>
        <end position="143"/>
    </location>
</feature>